<keyword evidence="2" id="KW-1185">Reference proteome</keyword>
<dbReference type="AlphaFoldDB" id="A0AAV5SSK0"/>
<protein>
    <recommendedName>
        <fullName evidence="3">Cytochrome P450</fullName>
    </recommendedName>
</protein>
<feature type="non-terminal residue" evidence="1">
    <location>
        <position position="71"/>
    </location>
</feature>
<sequence length="71" mass="8224">NETIDGTHLARSVDDLTRMCLVYRFPMPVRPCLGILCRVSDEIRECFKEELTANDHHSDEALNRFVFLSKV</sequence>
<gene>
    <name evidence="1" type="ORF">PENTCL1PPCAC_4681</name>
</gene>
<dbReference type="Proteomes" id="UP001432027">
    <property type="component" value="Unassembled WGS sequence"/>
</dbReference>
<proteinExistence type="predicted"/>
<feature type="non-terminal residue" evidence="1">
    <location>
        <position position="1"/>
    </location>
</feature>
<reference evidence="1" key="1">
    <citation type="submission" date="2023-10" db="EMBL/GenBank/DDBJ databases">
        <title>Genome assembly of Pristionchus species.</title>
        <authorList>
            <person name="Yoshida K."/>
            <person name="Sommer R.J."/>
        </authorList>
    </citation>
    <scope>NUCLEOTIDE SEQUENCE</scope>
    <source>
        <strain evidence="1">RS0144</strain>
    </source>
</reference>
<evidence type="ECO:0000313" key="2">
    <source>
        <dbReference type="Proteomes" id="UP001432027"/>
    </source>
</evidence>
<accession>A0AAV5SSK0</accession>
<name>A0AAV5SSK0_9BILA</name>
<comment type="caution">
    <text evidence="1">The sequence shown here is derived from an EMBL/GenBank/DDBJ whole genome shotgun (WGS) entry which is preliminary data.</text>
</comment>
<dbReference type="EMBL" id="BTSX01000002">
    <property type="protein sequence ID" value="GMS82506.1"/>
    <property type="molecule type" value="Genomic_DNA"/>
</dbReference>
<organism evidence="1 2">
    <name type="scientific">Pristionchus entomophagus</name>
    <dbReference type="NCBI Taxonomy" id="358040"/>
    <lineage>
        <taxon>Eukaryota</taxon>
        <taxon>Metazoa</taxon>
        <taxon>Ecdysozoa</taxon>
        <taxon>Nematoda</taxon>
        <taxon>Chromadorea</taxon>
        <taxon>Rhabditida</taxon>
        <taxon>Rhabditina</taxon>
        <taxon>Diplogasteromorpha</taxon>
        <taxon>Diplogasteroidea</taxon>
        <taxon>Neodiplogasteridae</taxon>
        <taxon>Pristionchus</taxon>
    </lineage>
</organism>
<evidence type="ECO:0008006" key="3">
    <source>
        <dbReference type="Google" id="ProtNLM"/>
    </source>
</evidence>
<evidence type="ECO:0000313" key="1">
    <source>
        <dbReference type="EMBL" id="GMS82506.1"/>
    </source>
</evidence>